<dbReference type="InterPro" id="IPR000719">
    <property type="entry name" value="Prot_kinase_dom"/>
</dbReference>
<keyword evidence="7" id="KW-1133">Transmembrane helix</keyword>
<dbReference type="GO" id="GO:0005009">
    <property type="term" value="F:insulin receptor activity"/>
    <property type="evidence" value="ECO:0007669"/>
    <property type="project" value="TreeGrafter"/>
</dbReference>
<sequence length="205" mass="23451">MSIPSTTRLSDNCKNKINANVSRLLAATILTPNKIVLSEESCDILKPDFVSGIKLETCVIKTVRESESPAEKIHFIFEASVMKKFHTSFIVKLYGVVSEGQSVLVYMEMIKNENLRYFLRSYRSNSEGNVDSKPILLAQEITNWAAQKADGMSYLESYKFCHRDLAVRICLLHRDEIAKIGDFDIARDIYYHKYYQPTGKRLIPV</sequence>
<dbReference type="GO" id="GO:0030424">
    <property type="term" value="C:axon"/>
    <property type="evidence" value="ECO:0007669"/>
    <property type="project" value="TreeGrafter"/>
</dbReference>
<comment type="subcellular location">
    <subcellularLocation>
        <location evidence="1">Membrane</location>
        <topology evidence="1">Single-pass type I membrane protein</topology>
    </subcellularLocation>
</comment>
<evidence type="ECO:0000256" key="2">
    <source>
        <dbReference type="ARBA" id="ARBA00022692"/>
    </source>
</evidence>
<organism evidence="10 11">
    <name type="scientific">Strongyloides venezuelensis</name>
    <name type="common">Threadworm</name>
    <dbReference type="NCBI Taxonomy" id="75913"/>
    <lineage>
        <taxon>Eukaryota</taxon>
        <taxon>Metazoa</taxon>
        <taxon>Ecdysozoa</taxon>
        <taxon>Nematoda</taxon>
        <taxon>Chromadorea</taxon>
        <taxon>Rhabditida</taxon>
        <taxon>Tylenchina</taxon>
        <taxon>Panagrolaimomorpha</taxon>
        <taxon>Strongyloidoidea</taxon>
        <taxon>Strongyloididae</taxon>
        <taxon>Strongyloides</taxon>
    </lineage>
</organism>
<keyword evidence="5" id="KW-0547">Nucleotide-binding</keyword>
<evidence type="ECO:0000313" key="11">
    <source>
        <dbReference type="WBParaSite" id="SVE_0369200.1"/>
    </source>
</evidence>
<keyword evidence="3" id="KW-0732">Signal</keyword>
<feature type="domain" description="Protein kinase" evidence="9">
    <location>
        <begin position="1"/>
        <end position="205"/>
    </location>
</feature>
<keyword evidence="2" id="KW-0812">Transmembrane</keyword>
<dbReference type="PANTHER" id="PTHR24416">
    <property type="entry name" value="TYROSINE-PROTEIN KINASE RECEPTOR"/>
    <property type="match status" value="1"/>
</dbReference>
<evidence type="ECO:0000256" key="6">
    <source>
        <dbReference type="ARBA" id="ARBA00022840"/>
    </source>
</evidence>
<evidence type="ECO:0000256" key="3">
    <source>
        <dbReference type="ARBA" id="ARBA00022729"/>
    </source>
</evidence>
<proteinExistence type="predicted"/>
<evidence type="ECO:0000256" key="8">
    <source>
        <dbReference type="ARBA" id="ARBA00023136"/>
    </source>
</evidence>
<reference evidence="10" key="1">
    <citation type="submission" date="2014-07" db="EMBL/GenBank/DDBJ databases">
        <authorList>
            <person name="Martin A.A"/>
            <person name="De Silva N."/>
        </authorList>
    </citation>
    <scope>NUCLEOTIDE SEQUENCE</scope>
</reference>
<dbReference type="WBParaSite" id="SVE_0369200.1">
    <property type="protein sequence ID" value="SVE_0369200.1"/>
    <property type="gene ID" value="SVE_0369200"/>
</dbReference>
<protein>
    <submittedName>
        <fullName evidence="11">Insulin-like growth factor 1 receptor (inferred by orthology to a human protein)</fullName>
    </submittedName>
</protein>
<dbReference type="Gene3D" id="3.30.200.20">
    <property type="entry name" value="Phosphorylase Kinase, domain 1"/>
    <property type="match status" value="1"/>
</dbReference>
<evidence type="ECO:0000256" key="5">
    <source>
        <dbReference type="ARBA" id="ARBA00022741"/>
    </source>
</evidence>
<dbReference type="InterPro" id="IPR011009">
    <property type="entry name" value="Kinase-like_dom_sf"/>
</dbReference>
<dbReference type="InterPro" id="IPR050122">
    <property type="entry name" value="RTK"/>
</dbReference>
<keyword evidence="6" id="KW-0067">ATP-binding</keyword>
<accession>A0A0K0F4F5</accession>
<dbReference type="InterPro" id="IPR020635">
    <property type="entry name" value="Tyr_kinase_cat_dom"/>
</dbReference>
<dbReference type="AlphaFoldDB" id="A0A0K0F4F5"/>
<evidence type="ECO:0000256" key="7">
    <source>
        <dbReference type="ARBA" id="ARBA00022989"/>
    </source>
</evidence>
<dbReference type="InterPro" id="IPR001245">
    <property type="entry name" value="Ser-Thr/Tyr_kinase_cat_dom"/>
</dbReference>
<dbReference type="Proteomes" id="UP000035680">
    <property type="component" value="Unassembled WGS sequence"/>
</dbReference>
<dbReference type="GO" id="GO:0051897">
    <property type="term" value="P:positive regulation of phosphatidylinositol 3-kinase/protein kinase B signal transduction"/>
    <property type="evidence" value="ECO:0007669"/>
    <property type="project" value="TreeGrafter"/>
</dbReference>
<evidence type="ECO:0000313" key="10">
    <source>
        <dbReference type="Proteomes" id="UP000035680"/>
    </source>
</evidence>
<dbReference type="GO" id="GO:0005899">
    <property type="term" value="C:insulin receptor complex"/>
    <property type="evidence" value="ECO:0007669"/>
    <property type="project" value="TreeGrafter"/>
</dbReference>
<evidence type="ECO:0000256" key="1">
    <source>
        <dbReference type="ARBA" id="ARBA00004479"/>
    </source>
</evidence>
<keyword evidence="4" id="KW-0677">Repeat</keyword>
<dbReference type="SMART" id="SM00219">
    <property type="entry name" value="TyrKc"/>
    <property type="match status" value="1"/>
</dbReference>
<dbReference type="GO" id="GO:0043560">
    <property type="term" value="F:insulin receptor substrate binding"/>
    <property type="evidence" value="ECO:0007669"/>
    <property type="project" value="TreeGrafter"/>
</dbReference>
<dbReference type="STRING" id="75913.A0A0K0F4F5"/>
<keyword evidence="10" id="KW-1185">Reference proteome</keyword>
<evidence type="ECO:0000256" key="4">
    <source>
        <dbReference type="ARBA" id="ARBA00022737"/>
    </source>
</evidence>
<evidence type="ECO:0000259" key="9">
    <source>
        <dbReference type="PROSITE" id="PS50011"/>
    </source>
</evidence>
<name>A0A0K0F4F5_STRVS</name>
<dbReference type="SUPFAM" id="SSF56112">
    <property type="entry name" value="Protein kinase-like (PK-like)"/>
    <property type="match status" value="1"/>
</dbReference>
<dbReference type="GO" id="GO:0043410">
    <property type="term" value="P:positive regulation of MAPK cascade"/>
    <property type="evidence" value="ECO:0007669"/>
    <property type="project" value="TreeGrafter"/>
</dbReference>
<dbReference type="Pfam" id="PF07714">
    <property type="entry name" value="PK_Tyr_Ser-Thr"/>
    <property type="match status" value="1"/>
</dbReference>
<dbReference type="GO" id="GO:0042593">
    <property type="term" value="P:glucose homeostasis"/>
    <property type="evidence" value="ECO:0007669"/>
    <property type="project" value="TreeGrafter"/>
</dbReference>
<dbReference type="PANTHER" id="PTHR24416:SF525">
    <property type="entry name" value="INSULIN-LIKE RECEPTOR"/>
    <property type="match status" value="1"/>
</dbReference>
<dbReference type="PROSITE" id="PS50011">
    <property type="entry name" value="PROTEIN_KINASE_DOM"/>
    <property type="match status" value="1"/>
</dbReference>
<dbReference type="Gene3D" id="1.10.510.10">
    <property type="entry name" value="Transferase(Phosphotransferase) domain 1"/>
    <property type="match status" value="1"/>
</dbReference>
<keyword evidence="8" id="KW-0472">Membrane</keyword>
<reference evidence="11" key="2">
    <citation type="submission" date="2015-08" db="UniProtKB">
        <authorList>
            <consortium name="WormBaseParasite"/>
        </authorList>
    </citation>
    <scope>IDENTIFICATION</scope>
</reference>
<dbReference type="GO" id="GO:0005524">
    <property type="term" value="F:ATP binding"/>
    <property type="evidence" value="ECO:0007669"/>
    <property type="project" value="UniProtKB-KW"/>
</dbReference>